<dbReference type="EMBL" id="KZ559545">
    <property type="protein sequence ID" value="PLN80663.1"/>
    <property type="molecule type" value="Genomic_DNA"/>
</dbReference>
<keyword evidence="1" id="KW-1133">Transmembrane helix</keyword>
<evidence type="ECO:0000256" key="1">
    <source>
        <dbReference type="SAM" id="Phobius"/>
    </source>
</evidence>
<keyword evidence="1" id="KW-0812">Transmembrane</keyword>
<evidence type="ECO:0000313" key="3">
    <source>
        <dbReference type="Proteomes" id="UP000235023"/>
    </source>
</evidence>
<keyword evidence="3" id="KW-1185">Reference proteome</keyword>
<sequence>MKNILHYTLRKWLVILLQHLGFVAFFFPFYVLFLPVSFSPASDREGLTIFFIIDTSARSPCY</sequence>
<feature type="transmembrane region" description="Helical" evidence="1">
    <location>
        <begin position="12"/>
        <end position="33"/>
    </location>
</feature>
<organism evidence="2 3">
    <name type="scientific">Aspergillus taichungensis</name>
    <dbReference type="NCBI Taxonomy" id="482145"/>
    <lineage>
        <taxon>Eukaryota</taxon>
        <taxon>Fungi</taxon>
        <taxon>Dikarya</taxon>
        <taxon>Ascomycota</taxon>
        <taxon>Pezizomycotina</taxon>
        <taxon>Eurotiomycetes</taxon>
        <taxon>Eurotiomycetidae</taxon>
        <taxon>Eurotiales</taxon>
        <taxon>Aspergillaceae</taxon>
        <taxon>Aspergillus</taxon>
        <taxon>Aspergillus subgen. Circumdati</taxon>
    </lineage>
</organism>
<protein>
    <submittedName>
        <fullName evidence="2">Uncharacterized protein</fullName>
    </submittedName>
</protein>
<dbReference type="Proteomes" id="UP000235023">
    <property type="component" value="Unassembled WGS sequence"/>
</dbReference>
<gene>
    <name evidence="2" type="ORF">BDW42DRAFT_110802</name>
</gene>
<dbReference type="AlphaFoldDB" id="A0A2J5HTW7"/>
<proteinExistence type="predicted"/>
<reference evidence="3" key="1">
    <citation type="submission" date="2017-12" db="EMBL/GenBank/DDBJ databases">
        <authorList>
            <consortium name="DOE Joint Genome Institute"/>
            <person name="Mondo S.J."/>
            <person name="Kjaerbolling I."/>
            <person name="Vesth T.C."/>
            <person name="Frisvad J.C."/>
            <person name="Nybo J.L."/>
            <person name="Theobald S."/>
            <person name="Kuo A."/>
            <person name="Bowyer P."/>
            <person name="Matsuda Y."/>
            <person name="Lyhne E.K."/>
            <person name="Kogle M.E."/>
            <person name="Clum A."/>
            <person name="Lipzen A."/>
            <person name="Salamov A."/>
            <person name="Ngan C.Y."/>
            <person name="Daum C."/>
            <person name="Chiniquy J."/>
            <person name="Barry K."/>
            <person name="LaButti K."/>
            <person name="Haridas S."/>
            <person name="Simmons B.A."/>
            <person name="Magnuson J.K."/>
            <person name="Mortensen U.H."/>
            <person name="Larsen T.O."/>
            <person name="Grigoriev I.V."/>
            <person name="Baker S.E."/>
            <person name="Andersen M.R."/>
            <person name="Nordberg H.P."/>
            <person name="Cantor M.N."/>
            <person name="Hua S.X."/>
        </authorList>
    </citation>
    <scope>NUCLEOTIDE SEQUENCE [LARGE SCALE GENOMIC DNA]</scope>
    <source>
        <strain evidence="3">IBT 19404</strain>
    </source>
</reference>
<evidence type="ECO:0000313" key="2">
    <source>
        <dbReference type="EMBL" id="PLN80663.1"/>
    </source>
</evidence>
<name>A0A2J5HTW7_9EURO</name>
<accession>A0A2J5HTW7</accession>
<keyword evidence="1" id="KW-0472">Membrane</keyword>